<keyword evidence="1" id="KW-0472">Membrane</keyword>
<comment type="caution">
    <text evidence="2">The sequence shown here is derived from an EMBL/GenBank/DDBJ whole genome shotgun (WGS) entry which is preliminary data.</text>
</comment>
<keyword evidence="1" id="KW-0812">Transmembrane</keyword>
<name>A0ABQ1MR92_9SPHI</name>
<organism evidence="2 3">
    <name type="scientific">Parapedobacter defluvii</name>
    <dbReference type="NCBI Taxonomy" id="2045106"/>
    <lineage>
        <taxon>Bacteria</taxon>
        <taxon>Pseudomonadati</taxon>
        <taxon>Bacteroidota</taxon>
        <taxon>Sphingobacteriia</taxon>
        <taxon>Sphingobacteriales</taxon>
        <taxon>Sphingobacteriaceae</taxon>
        <taxon>Parapedobacter</taxon>
    </lineage>
</organism>
<keyword evidence="1" id="KW-1133">Transmembrane helix</keyword>
<reference evidence="3" key="1">
    <citation type="journal article" date="2019" name="Int. J. Syst. Evol. Microbiol.">
        <title>The Global Catalogue of Microorganisms (GCM) 10K type strain sequencing project: providing services to taxonomists for standard genome sequencing and annotation.</title>
        <authorList>
            <consortium name="The Broad Institute Genomics Platform"/>
            <consortium name="The Broad Institute Genome Sequencing Center for Infectious Disease"/>
            <person name="Wu L."/>
            <person name="Ma J."/>
        </authorList>
    </citation>
    <scope>NUCLEOTIDE SEQUENCE [LARGE SCALE GENOMIC DNA]</scope>
    <source>
        <strain evidence="3">CGMCC 1.15342</strain>
    </source>
</reference>
<evidence type="ECO:0000313" key="3">
    <source>
        <dbReference type="Proteomes" id="UP000597338"/>
    </source>
</evidence>
<evidence type="ECO:0000313" key="2">
    <source>
        <dbReference type="EMBL" id="GGC43167.1"/>
    </source>
</evidence>
<dbReference type="RefSeq" id="WP_188753176.1">
    <property type="nucleotide sequence ID" value="NZ_BMIK01000019.1"/>
</dbReference>
<gene>
    <name evidence="2" type="ORF">GCM10011386_39300</name>
</gene>
<dbReference type="Proteomes" id="UP000597338">
    <property type="component" value="Unassembled WGS sequence"/>
</dbReference>
<keyword evidence="3" id="KW-1185">Reference proteome</keyword>
<proteinExistence type="predicted"/>
<feature type="transmembrane region" description="Helical" evidence="1">
    <location>
        <begin position="31"/>
        <end position="49"/>
    </location>
</feature>
<protein>
    <submittedName>
        <fullName evidence="2">Uncharacterized protein</fullName>
    </submittedName>
</protein>
<evidence type="ECO:0000256" key="1">
    <source>
        <dbReference type="SAM" id="Phobius"/>
    </source>
</evidence>
<sequence>MHSDSKLLAGILGGTLLSAAGFPPWADVLHTAILAAVGAAVSFLTAWLLQRLVRRRRQ</sequence>
<accession>A0ABQ1MR92</accession>
<dbReference type="EMBL" id="BMIK01000019">
    <property type="protein sequence ID" value="GGC43167.1"/>
    <property type="molecule type" value="Genomic_DNA"/>
</dbReference>